<feature type="domain" description="SUN" evidence="5">
    <location>
        <begin position="1"/>
        <end position="107"/>
    </location>
</feature>
<protein>
    <submittedName>
        <fullName evidence="6">SUN3 protein</fullName>
    </submittedName>
</protein>
<dbReference type="InterPro" id="IPR045119">
    <property type="entry name" value="SUN1-5"/>
</dbReference>
<gene>
    <name evidence="6" type="primary">Sun3</name>
    <name evidence="6" type="ORF">TURVEL_R04555</name>
</gene>
<evidence type="ECO:0000259" key="5">
    <source>
        <dbReference type="PROSITE" id="PS51469"/>
    </source>
</evidence>
<evidence type="ECO:0000256" key="4">
    <source>
        <dbReference type="ARBA" id="ARBA00023136"/>
    </source>
</evidence>
<feature type="non-terminal residue" evidence="6">
    <location>
        <position position="107"/>
    </location>
</feature>
<dbReference type="Gene3D" id="2.60.120.260">
    <property type="entry name" value="Galactose-binding domain-like"/>
    <property type="match status" value="1"/>
</dbReference>
<evidence type="ECO:0000256" key="1">
    <source>
        <dbReference type="ARBA" id="ARBA00004540"/>
    </source>
</evidence>
<organism evidence="6 7">
    <name type="scientific">Turnix velox</name>
    <name type="common">Little buttonquail</name>
    <dbReference type="NCBI Taxonomy" id="2529409"/>
    <lineage>
        <taxon>Eukaryota</taxon>
        <taxon>Metazoa</taxon>
        <taxon>Chordata</taxon>
        <taxon>Craniata</taxon>
        <taxon>Vertebrata</taxon>
        <taxon>Euteleostomi</taxon>
        <taxon>Archelosauria</taxon>
        <taxon>Archosauria</taxon>
        <taxon>Dinosauria</taxon>
        <taxon>Saurischia</taxon>
        <taxon>Theropoda</taxon>
        <taxon>Coelurosauria</taxon>
        <taxon>Aves</taxon>
        <taxon>Neognathae</taxon>
        <taxon>Neoaves</taxon>
        <taxon>Charadriiformes</taxon>
        <taxon>Turnicidae</taxon>
        <taxon>Turnix</taxon>
    </lineage>
</organism>
<evidence type="ECO:0000313" key="7">
    <source>
        <dbReference type="Proteomes" id="UP000582182"/>
    </source>
</evidence>
<keyword evidence="4" id="KW-0472">Membrane</keyword>
<dbReference type="Proteomes" id="UP000582182">
    <property type="component" value="Unassembled WGS sequence"/>
</dbReference>
<keyword evidence="2" id="KW-0812">Transmembrane</keyword>
<dbReference type="PROSITE" id="PS51469">
    <property type="entry name" value="SUN"/>
    <property type="match status" value="1"/>
</dbReference>
<dbReference type="PANTHER" id="PTHR12911">
    <property type="entry name" value="SAD1/UNC-84-LIKE PROTEIN-RELATED"/>
    <property type="match status" value="1"/>
</dbReference>
<keyword evidence="7" id="KW-1185">Reference proteome</keyword>
<evidence type="ECO:0000256" key="2">
    <source>
        <dbReference type="ARBA" id="ARBA00022692"/>
    </source>
</evidence>
<dbReference type="GO" id="GO:0005637">
    <property type="term" value="C:nuclear inner membrane"/>
    <property type="evidence" value="ECO:0007669"/>
    <property type="project" value="UniProtKB-SubCell"/>
</dbReference>
<dbReference type="Pfam" id="PF07738">
    <property type="entry name" value="Sad1_UNC"/>
    <property type="match status" value="1"/>
</dbReference>
<evidence type="ECO:0000313" key="6">
    <source>
        <dbReference type="EMBL" id="NXU55671.1"/>
    </source>
</evidence>
<dbReference type="InterPro" id="IPR012919">
    <property type="entry name" value="SUN_dom"/>
</dbReference>
<comment type="caution">
    <text evidence="6">The sequence shown here is derived from an EMBL/GenBank/DDBJ whole genome shotgun (WGS) entry which is preliminary data.</text>
</comment>
<sequence length="107" mass="11628">TALMFWLQPDVSPGNCWPFPGHQGQVVISLSARVHVSAITVQHISKQVSPSGSVTSAPREVTAFGVEANGEEETLLMTFMYDVDKDVTQTFPVKVLSSLVVKMPGRK</sequence>
<dbReference type="AlphaFoldDB" id="A0A7L3LPY9"/>
<dbReference type="PANTHER" id="PTHR12911:SF24">
    <property type="entry name" value="SUN DOMAIN-CONTAINING PROTEIN 3"/>
    <property type="match status" value="1"/>
</dbReference>
<evidence type="ECO:0000256" key="3">
    <source>
        <dbReference type="ARBA" id="ARBA00022989"/>
    </source>
</evidence>
<dbReference type="GO" id="GO:0034993">
    <property type="term" value="C:meiotic nuclear membrane microtubule tethering complex"/>
    <property type="evidence" value="ECO:0007669"/>
    <property type="project" value="TreeGrafter"/>
</dbReference>
<name>A0A7L3LPY9_9CHAR</name>
<proteinExistence type="predicted"/>
<feature type="non-terminal residue" evidence="6">
    <location>
        <position position="1"/>
    </location>
</feature>
<keyword evidence="3" id="KW-1133">Transmembrane helix</keyword>
<dbReference type="GO" id="GO:0043495">
    <property type="term" value="F:protein-membrane adaptor activity"/>
    <property type="evidence" value="ECO:0007669"/>
    <property type="project" value="TreeGrafter"/>
</dbReference>
<accession>A0A7L3LPY9</accession>
<comment type="subcellular location">
    <subcellularLocation>
        <location evidence="1">Nucleus inner membrane</location>
    </subcellularLocation>
</comment>
<dbReference type="OrthoDB" id="342281at2759"/>
<reference evidence="6 7" key="1">
    <citation type="submission" date="2019-09" db="EMBL/GenBank/DDBJ databases">
        <title>Bird 10,000 Genomes (B10K) Project - Family phase.</title>
        <authorList>
            <person name="Zhang G."/>
        </authorList>
    </citation>
    <scope>NUCLEOTIDE SEQUENCE [LARGE SCALE GENOMIC DNA]</scope>
    <source>
        <strain evidence="6">B10K-DU-029-46</strain>
    </source>
</reference>
<dbReference type="EMBL" id="VZTY01024360">
    <property type="protein sequence ID" value="NXU55671.1"/>
    <property type="molecule type" value="Genomic_DNA"/>
</dbReference>